<dbReference type="AlphaFoldDB" id="E0VX24"/>
<feature type="compositionally biased region" description="Basic and acidic residues" evidence="9">
    <location>
        <begin position="310"/>
        <end position="331"/>
    </location>
</feature>
<dbReference type="FunCoup" id="E0VX24">
    <property type="interactions" value="1329"/>
</dbReference>
<dbReference type="Gene3D" id="1.10.10.10">
    <property type="entry name" value="Winged helix-like DNA-binding domain superfamily/Winged helix DNA-binding domain"/>
    <property type="match status" value="1"/>
</dbReference>
<evidence type="ECO:0000256" key="2">
    <source>
        <dbReference type="ARBA" id="ARBA00005249"/>
    </source>
</evidence>
<dbReference type="CTD" id="8235964"/>
<feature type="compositionally biased region" description="Low complexity" evidence="9">
    <location>
        <begin position="407"/>
        <end position="452"/>
    </location>
</feature>
<dbReference type="Proteomes" id="UP000009046">
    <property type="component" value="Unassembled WGS sequence"/>
</dbReference>
<dbReference type="GO" id="GO:0005674">
    <property type="term" value="C:transcription factor TFIIF complex"/>
    <property type="evidence" value="ECO:0007669"/>
    <property type="project" value="TreeGrafter"/>
</dbReference>
<evidence type="ECO:0000313" key="12">
    <source>
        <dbReference type="Proteomes" id="UP000009046"/>
    </source>
</evidence>
<evidence type="ECO:0000256" key="3">
    <source>
        <dbReference type="ARBA" id="ARBA00023015"/>
    </source>
</evidence>
<feature type="compositionally biased region" description="Basic and acidic residues" evidence="9">
    <location>
        <begin position="253"/>
        <end position="263"/>
    </location>
</feature>
<organism>
    <name type="scientific">Pediculus humanus subsp. corporis</name>
    <name type="common">Body louse</name>
    <dbReference type="NCBI Taxonomy" id="121224"/>
    <lineage>
        <taxon>Eukaryota</taxon>
        <taxon>Metazoa</taxon>
        <taxon>Ecdysozoa</taxon>
        <taxon>Arthropoda</taxon>
        <taxon>Hexapoda</taxon>
        <taxon>Insecta</taxon>
        <taxon>Pterygota</taxon>
        <taxon>Neoptera</taxon>
        <taxon>Paraneoptera</taxon>
        <taxon>Psocodea</taxon>
        <taxon>Troctomorpha</taxon>
        <taxon>Phthiraptera</taxon>
        <taxon>Anoplura</taxon>
        <taxon>Pediculidae</taxon>
        <taxon>Pediculus</taxon>
    </lineage>
</organism>
<reference evidence="10" key="1">
    <citation type="submission" date="2007-04" db="EMBL/GenBank/DDBJ databases">
        <title>Annotation of Pediculus humanus corporis strain USDA.</title>
        <authorList>
            <person name="Kirkness E."/>
            <person name="Hannick L."/>
            <person name="Hass B."/>
            <person name="Bruggner R."/>
            <person name="Lawson D."/>
            <person name="Bidwell S."/>
            <person name="Joardar V."/>
            <person name="Caler E."/>
            <person name="Walenz B."/>
            <person name="Inman J."/>
            <person name="Schobel S."/>
            <person name="Galinsky K."/>
            <person name="Amedeo P."/>
            <person name="Strausberg R."/>
        </authorList>
    </citation>
    <scope>NUCLEOTIDE SEQUENCE</scope>
    <source>
        <strain evidence="10">USDA</strain>
    </source>
</reference>
<keyword evidence="12" id="KW-1185">Reference proteome</keyword>
<dbReference type="SUPFAM" id="SSF46785">
    <property type="entry name" value="Winged helix' DNA-binding domain"/>
    <property type="match status" value="1"/>
</dbReference>
<reference evidence="11" key="3">
    <citation type="submission" date="2020-05" db="UniProtKB">
        <authorList>
            <consortium name="EnsemblMetazoa"/>
        </authorList>
    </citation>
    <scope>IDENTIFICATION</scope>
    <source>
        <strain evidence="11">USDA</strain>
    </source>
</reference>
<dbReference type="GO" id="GO:0003677">
    <property type="term" value="F:DNA binding"/>
    <property type="evidence" value="ECO:0007669"/>
    <property type="project" value="UniProtKB-KW"/>
</dbReference>
<dbReference type="GeneID" id="8235964"/>
<dbReference type="GO" id="GO:0001096">
    <property type="term" value="F:TFIIF-class transcription factor complex binding"/>
    <property type="evidence" value="ECO:0007669"/>
    <property type="project" value="TreeGrafter"/>
</dbReference>
<keyword evidence="10" id="KW-0648">Protein biosynthesis</keyword>
<dbReference type="HOGENOM" id="CLU_027572_2_0_1"/>
<dbReference type="Pfam" id="PF05793">
    <property type="entry name" value="TFIIF_alpha"/>
    <property type="match status" value="1"/>
</dbReference>
<keyword evidence="10" id="KW-0396">Initiation factor</keyword>
<keyword evidence="4 8" id="KW-0238">DNA-binding</keyword>
<evidence type="ECO:0000256" key="4">
    <source>
        <dbReference type="ARBA" id="ARBA00023125"/>
    </source>
</evidence>
<reference evidence="10" key="2">
    <citation type="submission" date="2007-04" db="EMBL/GenBank/DDBJ databases">
        <title>The genome of the human body louse.</title>
        <authorList>
            <consortium name="The Human Body Louse Genome Consortium"/>
            <person name="Kirkness E."/>
            <person name="Walenz B."/>
            <person name="Hass B."/>
            <person name="Bruggner R."/>
            <person name="Strausberg R."/>
        </authorList>
    </citation>
    <scope>NUCLEOTIDE SEQUENCE</scope>
    <source>
        <strain evidence="10">USDA</strain>
    </source>
</reference>
<dbReference type="SUPFAM" id="SSF50916">
    <property type="entry name" value="Rap30/74 interaction domains"/>
    <property type="match status" value="1"/>
</dbReference>
<sequence length="563" mass="63318">MRRHYCKYSGEILNATATSGGVKPVGSVQEYSIRVPKNTRKKYHVMRFNSSLSVDFVKWKTQNIQVKMERENNFKEYKGAEEEIPKFGAGSEFGREAREEARRKKYGIVAKKYKPEDQPWILKLGGKNGKKFKGIREGGVADNTAYYVFTQAGNEIIEAYPLQEWYKFQPIQRYKALTAEEAEIEFGRRNKVMNLFSVMIKNRFKNEEDEELEDPDKPKGKKGGGKKKERDLQISEMDEWINSDDDLSDSDDDKGSGDDEDSKKNKKKGNKKIAQKKKKKDSDDEAVEESDDGDEEGRELDYISDSSESASDHEMKANKELKGVAEEDALRKLLNSESEDEENEEKKEEEASHSEDEESKNKKEKDEKANGDKTKEDASKKKKPSKDVKPKNKGLKKIGKNEDDSSSELSPNSSDSDSDAGNNKSKSGGKSKEMNNSGNNNSGSGTPASNSGPNAGDKRKLTNSESAVAAAKKAKLDNSSISSGSSLSYLNNSNETGVTEEAVRRYLMRKPMTTIELLQKFKSKKTGLSSDQLVNVMTQILKNINPDKQMIKKKIHVKFCLRK</sequence>
<dbReference type="GO" id="GO:0032968">
    <property type="term" value="P:positive regulation of transcription elongation by RNA polymerase II"/>
    <property type="evidence" value="ECO:0007669"/>
    <property type="project" value="InterPro"/>
</dbReference>
<evidence type="ECO:0000256" key="8">
    <source>
        <dbReference type="RuleBase" id="RU366044"/>
    </source>
</evidence>
<dbReference type="GO" id="GO:0003743">
    <property type="term" value="F:translation initiation factor activity"/>
    <property type="evidence" value="ECO:0007669"/>
    <property type="project" value="UniProtKB-KW"/>
</dbReference>
<feature type="compositionally biased region" description="Acidic residues" evidence="9">
    <location>
        <begin position="283"/>
        <end position="298"/>
    </location>
</feature>
<evidence type="ECO:0000256" key="7">
    <source>
        <dbReference type="ARBA" id="ARBA00025232"/>
    </source>
</evidence>
<evidence type="ECO:0000256" key="6">
    <source>
        <dbReference type="ARBA" id="ARBA00023242"/>
    </source>
</evidence>
<dbReference type="VEuPathDB" id="VectorBase:PHUM493990"/>
<dbReference type="PANTHER" id="PTHR13011">
    <property type="entry name" value="TFIIF-ALPHA"/>
    <property type="match status" value="1"/>
</dbReference>
<protein>
    <recommendedName>
        <fullName evidence="8">Transcription initiation factor IIF subunit alpha</fullName>
    </recommendedName>
</protein>
<feature type="region of interest" description="Disordered" evidence="9">
    <location>
        <begin position="206"/>
        <end position="497"/>
    </location>
</feature>
<dbReference type="GO" id="GO:0016251">
    <property type="term" value="F:RNA polymerase II general transcription initiation factor activity"/>
    <property type="evidence" value="ECO:0007669"/>
    <property type="project" value="TreeGrafter"/>
</dbReference>
<dbReference type="EMBL" id="DS235827">
    <property type="protein sequence ID" value="EEB17930.1"/>
    <property type="molecule type" value="Genomic_DNA"/>
</dbReference>
<dbReference type="OrthoDB" id="76676at2759"/>
<name>E0VX24_PEDHC</name>
<dbReference type="InterPro" id="IPR008851">
    <property type="entry name" value="TFIIF-alpha"/>
</dbReference>
<keyword evidence="5 8" id="KW-0804">Transcription</keyword>
<comment type="function">
    <text evidence="7 8">TFIIF is a general transcription initiation factor that binds to RNA polymerase II and helps to recruit it to the initiation complex in collaboration with TFIIB. It promotes transcription elongation.</text>
</comment>
<dbReference type="STRING" id="121224.E0VX24"/>
<evidence type="ECO:0000256" key="1">
    <source>
        <dbReference type="ARBA" id="ARBA00004123"/>
    </source>
</evidence>
<comment type="similarity">
    <text evidence="2 8">Belongs to the TFIIF alpha subunit family.</text>
</comment>
<feature type="compositionally biased region" description="Basic and acidic residues" evidence="9">
    <location>
        <begin position="344"/>
        <end position="390"/>
    </location>
</feature>
<feature type="compositionally biased region" description="Acidic residues" evidence="9">
    <location>
        <begin position="236"/>
        <end position="252"/>
    </location>
</feature>
<accession>E0VX24</accession>
<gene>
    <name evidence="11" type="primary">8235964</name>
    <name evidence="10" type="ORF">Phum_PHUM493990</name>
</gene>
<dbReference type="eggNOG" id="KOG2393">
    <property type="taxonomic scope" value="Eukaryota"/>
</dbReference>
<dbReference type="InParanoid" id="E0VX24"/>
<dbReference type="InterPro" id="IPR011039">
    <property type="entry name" value="TFIIF_interaction"/>
</dbReference>
<dbReference type="RefSeq" id="XP_002430668.1">
    <property type="nucleotide sequence ID" value="XM_002430623.1"/>
</dbReference>
<proteinExistence type="inferred from homology"/>
<evidence type="ECO:0000256" key="5">
    <source>
        <dbReference type="ARBA" id="ARBA00023163"/>
    </source>
</evidence>
<evidence type="ECO:0000313" key="11">
    <source>
        <dbReference type="EnsemblMetazoa" id="PHUM493990-PA"/>
    </source>
</evidence>
<dbReference type="EnsemblMetazoa" id="PHUM493990-RA">
    <property type="protein sequence ID" value="PHUM493990-PA"/>
    <property type="gene ID" value="PHUM493990"/>
</dbReference>
<feature type="compositionally biased region" description="Basic residues" evidence="9">
    <location>
        <begin position="264"/>
        <end position="279"/>
    </location>
</feature>
<evidence type="ECO:0000256" key="9">
    <source>
        <dbReference type="SAM" id="MobiDB-lite"/>
    </source>
</evidence>
<dbReference type="KEGG" id="phu:Phum_PHUM493990"/>
<dbReference type="InterPro" id="IPR036388">
    <property type="entry name" value="WH-like_DNA-bd_sf"/>
</dbReference>
<dbReference type="EMBL" id="AAZO01005974">
    <property type="status" value="NOT_ANNOTATED_CDS"/>
    <property type="molecule type" value="Genomic_DNA"/>
</dbReference>
<comment type="subcellular location">
    <subcellularLocation>
        <location evidence="1 8">Nucleus</location>
    </subcellularLocation>
</comment>
<dbReference type="PANTHER" id="PTHR13011:SF0">
    <property type="entry name" value="GENERAL TRANSCRIPTION FACTOR IIF SUBUNIT 1"/>
    <property type="match status" value="1"/>
</dbReference>
<dbReference type="OMA" id="MERENNQ"/>
<dbReference type="InterPro" id="IPR036390">
    <property type="entry name" value="WH_DNA-bd_sf"/>
</dbReference>
<keyword evidence="6 8" id="KW-0539">Nucleus</keyword>
<dbReference type="GO" id="GO:0006367">
    <property type="term" value="P:transcription initiation at RNA polymerase II promoter"/>
    <property type="evidence" value="ECO:0007669"/>
    <property type="project" value="InterPro"/>
</dbReference>
<keyword evidence="3 8" id="KW-0805">Transcription regulation</keyword>
<evidence type="ECO:0000313" key="10">
    <source>
        <dbReference type="EMBL" id="EEB17930.1"/>
    </source>
</evidence>
<feature type="compositionally biased region" description="Low complexity" evidence="9">
    <location>
        <begin position="467"/>
        <end position="494"/>
    </location>
</feature>